<reference evidence="3 4" key="1">
    <citation type="submission" date="2019-07" db="EMBL/GenBank/DDBJ databases">
        <authorList>
            <person name="Kim J."/>
        </authorList>
    </citation>
    <scope>NUCLEOTIDE SEQUENCE [LARGE SCALE GENOMIC DNA]</scope>
    <source>
        <strain evidence="3 4">JC52</strain>
    </source>
</reference>
<dbReference type="AlphaFoldDB" id="A0A559KFZ3"/>
<evidence type="ECO:0000313" key="4">
    <source>
        <dbReference type="Proteomes" id="UP000317036"/>
    </source>
</evidence>
<dbReference type="Gene3D" id="3.40.710.10">
    <property type="entry name" value="DD-peptidase/beta-lactamase superfamily"/>
    <property type="match status" value="1"/>
</dbReference>
<dbReference type="InterPro" id="IPR012338">
    <property type="entry name" value="Beta-lactam/transpept-like"/>
</dbReference>
<name>A0A559KFZ3_9BACL</name>
<proteinExistence type="predicted"/>
<dbReference type="Proteomes" id="UP000317036">
    <property type="component" value="Unassembled WGS sequence"/>
</dbReference>
<keyword evidence="1" id="KW-0378">Hydrolase</keyword>
<dbReference type="EMBL" id="VNJI01000005">
    <property type="protein sequence ID" value="TVY11045.1"/>
    <property type="molecule type" value="Genomic_DNA"/>
</dbReference>
<evidence type="ECO:0000259" key="2">
    <source>
        <dbReference type="Pfam" id="PF00144"/>
    </source>
</evidence>
<dbReference type="GO" id="GO:0016787">
    <property type="term" value="F:hydrolase activity"/>
    <property type="evidence" value="ECO:0007669"/>
    <property type="project" value="UniProtKB-KW"/>
</dbReference>
<evidence type="ECO:0000256" key="1">
    <source>
        <dbReference type="ARBA" id="ARBA00022801"/>
    </source>
</evidence>
<feature type="domain" description="Beta-lactamase-related" evidence="2">
    <location>
        <begin position="22"/>
        <end position="346"/>
    </location>
</feature>
<dbReference type="InterPro" id="IPR001466">
    <property type="entry name" value="Beta-lactam-related"/>
</dbReference>
<keyword evidence="4" id="KW-1185">Reference proteome</keyword>
<dbReference type="InterPro" id="IPR050789">
    <property type="entry name" value="Diverse_Enzym_Activities"/>
</dbReference>
<gene>
    <name evidence="3" type="ORF">FPZ49_05135</name>
</gene>
<dbReference type="SUPFAM" id="SSF56601">
    <property type="entry name" value="beta-lactamase/transpeptidase-like"/>
    <property type="match status" value="1"/>
</dbReference>
<dbReference type="Pfam" id="PF00144">
    <property type="entry name" value="Beta-lactamase"/>
    <property type="match status" value="1"/>
</dbReference>
<sequence length="366" mass="39815">MEEAASQMGMDADRLRLALEVVAREVKTGEIPGAVVSVGRNGAWFEHAVGEAVLGEKDPHPAAPDTIYDCASLTKVVVTLPLILMLLEEGRLRLDDHVHHFLPEFAEQGKASVSIRHLLSHTSGLISIPQLHSRGWSKEQMLDAILRKPLDYEPETQVVYSDLGYIVLGHLAALLFDEPLEEAARSRVFEPLGMIDSRFCPPTALKPRIAATERYPSESGPRWGIVHDENAHAMGGVCGHAGLFSTARDLSRYAALWLGGGKLKGRRLLSAASVQLATSLQTPGFASGKRGLGWVLKGDKFDASGDLLSQTSYGHTGFTGTSLYIDPLHRLTVVLLTNRVHLGREKSVVRLRALFHNAICAALIDS</sequence>
<dbReference type="PANTHER" id="PTHR43283:SF11">
    <property type="entry name" value="BETA-LACTAMASE-RELATED DOMAIN-CONTAINING PROTEIN"/>
    <property type="match status" value="1"/>
</dbReference>
<dbReference type="PANTHER" id="PTHR43283">
    <property type="entry name" value="BETA-LACTAMASE-RELATED"/>
    <property type="match status" value="1"/>
</dbReference>
<accession>A0A559KFZ3</accession>
<protein>
    <submittedName>
        <fullName evidence="3">Beta-lactamase family protein</fullName>
    </submittedName>
</protein>
<comment type="caution">
    <text evidence="3">The sequence shown here is derived from an EMBL/GenBank/DDBJ whole genome shotgun (WGS) entry which is preliminary data.</text>
</comment>
<organism evidence="3 4">
    <name type="scientific">Paenibacillus cremeus</name>
    <dbReference type="NCBI Taxonomy" id="2163881"/>
    <lineage>
        <taxon>Bacteria</taxon>
        <taxon>Bacillati</taxon>
        <taxon>Bacillota</taxon>
        <taxon>Bacilli</taxon>
        <taxon>Bacillales</taxon>
        <taxon>Paenibacillaceae</taxon>
        <taxon>Paenibacillus</taxon>
    </lineage>
</organism>
<dbReference type="OrthoDB" id="9770183at2"/>
<evidence type="ECO:0000313" key="3">
    <source>
        <dbReference type="EMBL" id="TVY11045.1"/>
    </source>
</evidence>